<dbReference type="EMBL" id="JACHNS010000005">
    <property type="protein sequence ID" value="MBB4594211.1"/>
    <property type="molecule type" value="Genomic_DNA"/>
</dbReference>
<dbReference type="Proteomes" id="UP000554726">
    <property type="component" value="Unassembled WGS sequence"/>
</dbReference>
<gene>
    <name evidence="1" type="ORF">FHR60_002904</name>
</gene>
<protein>
    <submittedName>
        <fullName evidence="1">Uncharacterized protein</fullName>
    </submittedName>
</protein>
<keyword evidence="2" id="KW-1185">Reference proteome</keyword>
<sequence length="227" mass="24227">MRLACAAAWVTRRHGGACGPPSSAARGTAGCSGSTTVQHAACDAVIDRMWPNRQHSAIRMALPAWQEVSAQRLERSGTGRAASEHDAPNRHAPDAVIAVIAVTFVAPGCCLKRHWPRRSASRCVRVGHRREPTRSHRKTFGTCRSSNHDVVAGRVHSTHPRGRSPRMGDWNRRALASSCAGFTPALGSTHGSVSRAFSACGCVAVAQPRRAGQRASSRNQRATCGAK</sequence>
<evidence type="ECO:0000313" key="1">
    <source>
        <dbReference type="EMBL" id="MBB4594211.1"/>
    </source>
</evidence>
<organism evidence="1 2">
    <name type="scientific">Xanthomonas cannabis</name>
    <dbReference type="NCBI Taxonomy" id="1885674"/>
    <lineage>
        <taxon>Bacteria</taxon>
        <taxon>Pseudomonadati</taxon>
        <taxon>Pseudomonadota</taxon>
        <taxon>Gammaproteobacteria</taxon>
        <taxon>Lysobacterales</taxon>
        <taxon>Lysobacteraceae</taxon>
        <taxon>Xanthomonas</taxon>
    </lineage>
</organism>
<evidence type="ECO:0000313" key="2">
    <source>
        <dbReference type="Proteomes" id="UP000554726"/>
    </source>
</evidence>
<accession>A0ABR6JPJ6</accession>
<proteinExistence type="predicted"/>
<name>A0ABR6JPJ6_9XANT</name>
<comment type="caution">
    <text evidence="1">The sequence shown here is derived from an EMBL/GenBank/DDBJ whole genome shotgun (WGS) entry which is preliminary data.</text>
</comment>
<reference evidence="1 2" key="1">
    <citation type="submission" date="2020-08" db="EMBL/GenBank/DDBJ databases">
        <title>Studying the diversity of plant-associated saprophytic bacteria and their role in host health and plant-pathogen interactions.</title>
        <authorList>
            <person name="Potnis N."/>
        </authorList>
    </citation>
    <scope>NUCLEOTIDE SEQUENCE [LARGE SCALE GENOMIC DNA]</scope>
    <source>
        <strain evidence="1 2">F16</strain>
    </source>
</reference>